<protein>
    <submittedName>
        <fullName evidence="1">Uncharacterized protein</fullName>
    </submittedName>
</protein>
<dbReference type="AlphaFoldDB" id="A0A935C9H9"/>
<evidence type="ECO:0000313" key="2">
    <source>
        <dbReference type="Proteomes" id="UP000611723"/>
    </source>
</evidence>
<evidence type="ECO:0000313" key="1">
    <source>
        <dbReference type="EMBL" id="MBK6265602.1"/>
    </source>
</evidence>
<dbReference type="RefSeq" id="WP_201431278.1">
    <property type="nucleotide sequence ID" value="NZ_JAEQBW010000004.1"/>
</dbReference>
<organism evidence="1 2">
    <name type="scientific">Marivirga aurantiaca</name>
    <dbReference type="NCBI Taxonomy" id="2802615"/>
    <lineage>
        <taxon>Bacteria</taxon>
        <taxon>Pseudomonadati</taxon>
        <taxon>Bacteroidota</taxon>
        <taxon>Cytophagia</taxon>
        <taxon>Cytophagales</taxon>
        <taxon>Marivirgaceae</taxon>
        <taxon>Marivirga</taxon>
    </lineage>
</organism>
<dbReference type="EMBL" id="JAEQBW010000004">
    <property type="protein sequence ID" value="MBK6265602.1"/>
    <property type="molecule type" value="Genomic_DNA"/>
</dbReference>
<accession>A0A935C9H9</accession>
<reference evidence="1" key="1">
    <citation type="submission" date="2021-01" db="EMBL/GenBank/DDBJ databases">
        <title>Marivirga aurantiaca sp. nov., isolated from intertidal surface sediments.</title>
        <authorList>
            <person name="Zhang M."/>
        </authorList>
    </citation>
    <scope>NUCLEOTIDE SEQUENCE</scope>
    <source>
        <strain evidence="1">S37H4</strain>
    </source>
</reference>
<proteinExistence type="predicted"/>
<dbReference type="Proteomes" id="UP000611723">
    <property type="component" value="Unassembled WGS sequence"/>
</dbReference>
<sequence>MSDQNQLLERSKQYEREISEQVREFTGKAEDWGKTALMVAGGAFVAYQLVKLFSGSRSKSKGKVYRETDEDETEIKNAERIIIRRDNSSPGLFDLIKVEMSGLLLAIAKEKILEFLSQIEASRINASEEENTK</sequence>
<keyword evidence="2" id="KW-1185">Reference proteome</keyword>
<gene>
    <name evidence="1" type="ORF">JKA74_11185</name>
</gene>
<comment type="caution">
    <text evidence="1">The sequence shown here is derived from an EMBL/GenBank/DDBJ whole genome shotgun (WGS) entry which is preliminary data.</text>
</comment>
<name>A0A935C9H9_9BACT</name>